<dbReference type="STRING" id="272621.LBA1082"/>
<dbReference type="KEGG" id="lac:LBA1082"/>
<keyword evidence="2" id="KW-0812">Transmembrane</keyword>
<evidence type="ECO:0000256" key="2">
    <source>
        <dbReference type="SAM" id="Phobius"/>
    </source>
</evidence>
<dbReference type="RefSeq" id="WP_003547406.1">
    <property type="nucleotide sequence ID" value="NC_006814.3"/>
</dbReference>
<dbReference type="eggNOG" id="COG1525">
    <property type="taxonomic scope" value="Bacteria"/>
</dbReference>
<dbReference type="HOGENOM" id="CLU_088203_0_0_9"/>
<evidence type="ECO:0000256" key="1">
    <source>
        <dbReference type="SAM" id="MobiDB-lite"/>
    </source>
</evidence>
<organism evidence="4">
    <name type="scientific">Lactobacillus acidophilus (strain ATCC 700396 / NCK56 / N2 / NCFM)</name>
    <dbReference type="NCBI Taxonomy" id="272621"/>
    <lineage>
        <taxon>Bacteria</taxon>
        <taxon>Bacillati</taxon>
        <taxon>Bacillota</taxon>
        <taxon>Bacilli</taxon>
        <taxon>Lactobacillales</taxon>
        <taxon>Lactobacillaceae</taxon>
        <taxon>Lactobacillus</taxon>
    </lineage>
</organism>
<feature type="compositionally biased region" description="Polar residues" evidence="1">
    <location>
        <begin position="165"/>
        <end position="179"/>
    </location>
</feature>
<dbReference type="AlphaFoldDB" id="Q5FK47"/>
<evidence type="ECO:0000313" key="4">
    <source>
        <dbReference type="Proteomes" id="UP000006381"/>
    </source>
</evidence>
<gene>
    <name evidence="3" type="ordered locus">LBA1082</name>
</gene>
<dbReference type="EMBL" id="CP000033">
    <property type="protein sequence ID" value="AAV42927.1"/>
    <property type="molecule type" value="Genomic_DNA"/>
</dbReference>
<name>Q5FK47_LACAC</name>
<protein>
    <recommendedName>
        <fullName evidence="5">DNA-entry nuclease</fullName>
    </recommendedName>
</protein>
<dbReference type="PATRIC" id="fig|272621.13.peg.1031"/>
<proteinExistence type="predicted"/>
<keyword evidence="2" id="KW-1133">Transmembrane helix</keyword>
<dbReference type="Proteomes" id="UP000006381">
    <property type="component" value="Chromosome"/>
</dbReference>
<feature type="transmembrane region" description="Helical" evidence="2">
    <location>
        <begin position="38"/>
        <end position="60"/>
    </location>
</feature>
<feature type="region of interest" description="Disordered" evidence="1">
    <location>
        <begin position="106"/>
        <end position="189"/>
    </location>
</feature>
<dbReference type="OrthoDB" id="2292214at2"/>
<accession>Q5FK47</accession>
<keyword evidence="4" id="KW-1185">Reference proteome</keyword>
<reference evidence="3 4" key="1">
    <citation type="journal article" date="2005" name="Proc. Natl. Acad. Sci. U.S.A.">
        <title>Complete genome sequence of the probiotic lactic acid bacterium Lactobacillus acidophilus NCFM.</title>
        <authorList>
            <person name="Altermann E."/>
            <person name="Russell W.M."/>
            <person name="Azcarate-Peril M.A."/>
            <person name="Barrangou R."/>
            <person name="Buck B.L."/>
            <person name="McAuliffe O."/>
            <person name="Souther N."/>
            <person name="Dobson A."/>
            <person name="Duong T."/>
            <person name="Callanan M."/>
            <person name="Lick S."/>
            <person name="Hamrick A."/>
            <person name="Cano R."/>
            <person name="Klaenhammer T.R."/>
        </authorList>
    </citation>
    <scope>NUCLEOTIDE SEQUENCE [LARGE SCALE GENOMIC DNA]</scope>
    <source>
        <strain evidence="4">ATCC 700396 / NCK56 / N2 / NCFM</strain>
    </source>
</reference>
<keyword evidence="2" id="KW-0472">Membrane</keyword>
<feature type="compositionally biased region" description="Basic and acidic residues" evidence="1">
    <location>
        <begin position="106"/>
        <end position="145"/>
    </location>
</feature>
<evidence type="ECO:0008006" key="5">
    <source>
        <dbReference type="Google" id="ProtNLM"/>
    </source>
</evidence>
<feature type="transmembrane region" description="Helical" evidence="2">
    <location>
        <begin position="7"/>
        <end position="26"/>
    </location>
</feature>
<evidence type="ECO:0000313" key="3">
    <source>
        <dbReference type="EMBL" id="AAV42927.1"/>
    </source>
</evidence>
<dbReference type="GeneID" id="93289808"/>
<feature type="compositionally biased region" description="Low complexity" evidence="1">
    <location>
        <begin position="149"/>
        <end position="159"/>
    </location>
</feature>
<dbReference type="InterPro" id="IPR035451">
    <property type="entry name" value="Ada-like_dom_sf"/>
</dbReference>
<sequence length="226" mass="25671">MKTLHKIWKVILWILFWYYLIPYYLLKKYAFHNVKRPILWSSLSSIFMVFVCLGILGNILPDDSKGTSNSEAKTHYVIKKVGKKRLTAALATQKLLAKEEKKKKAEYEKLRSELSRNKEKAKKEKITQAKAQQEKENKKAEEQEQKTGSNEASKSSSPKRSNDSTGNPASNHGDMNTAETGKIVGNRNSHIYHVPGQAGYRMNSANAIYFNSEAEAQAAGYRKAKR</sequence>
<dbReference type="BioCyc" id="LACI272621:G1G49-1078-MONOMER"/>
<dbReference type="Gene3D" id="3.40.10.10">
    <property type="entry name" value="DNA Methylphosphotriester Repair Domain"/>
    <property type="match status" value="1"/>
</dbReference>
<dbReference type="SUPFAM" id="SSF57884">
    <property type="entry name" value="Ada DNA repair protein, N-terminal domain (N-Ada 10)"/>
    <property type="match status" value="1"/>
</dbReference>